<comment type="caution">
    <text evidence="1">The sequence shown here is derived from an EMBL/GenBank/DDBJ whole genome shotgun (WGS) entry which is preliminary data.</text>
</comment>
<organism evidence="1 3">
    <name type="scientific">Didymodactylos carnosus</name>
    <dbReference type="NCBI Taxonomy" id="1234261"/>
    <lineage>
        <taxon>Eukaryota</taxon>
        <taxon>Metazoa</taxon>
        <taxon>Spiralia</taxon>
        <taxon>Gnathifera</taxon>
        <taxon>Rotifera</taxon>
        <taxon>Eurotatoria</taxon>
        <taxon>Bdelloidea</taxon>
        <taxon>Philodinida</taxon>
        <taxon>Philodinidae</taxon>
        <taxon>Didymodactylos</taxon>
    </lineage>
</organism>
<evidence type="ECO:0000313" key="3">
    <source>
        <dbReference type="Proteomes" id="UP000663829"/>
    </source>
</evidence>
<proteinExistence type="predicted"/>
<evidence type="ECO:0000313" key="2">
    <source>
        <dbReference type="EMBL" id="CAF4416876.1"/>
    </source>
</evidence>
<feature type="non-terminal residue" evidence="1">
    <location>
        <position position="233"/>
    </location>
</feature>
<gene>
    <name evidence="1" type="ORF">GPM918_LOCUS39467</name>
    <name evidence="2" type="ORF">SRO942_LOCUS40341</name>
</gene>
<accession>A0A815XC67</accession>
<reference evidence="1" key="1">
    <citation type="submission" date="2021-02" db="EMBL/GenBank/DDBJ databases">
        <authorList>
            <person name="Nowell W R."/>
        </authorList>
    </citation>
    <scope>NUCLEOTIDE SEQUENCE</scope>
</reference>
<dbReference type="EMBL" id="CAJOBC010093426">
    <property type="protein sequence ID" value="CAF4416876.1"/>
    <property type="molecule type" value="Genomic_DNA"/>
</dbReference>
<evidence type="ECO:0000313" key="1">
    <source>
        <dbReference type="EMBL" id="CAF1555770.1"/>
    </source>
</evidence>
<dbReference type="EMBL" id="CAJNOQ010027716">
    <property type="protein sequence ID" value="CAF1555770.1"/>
    <property type="molecule type" value="Genomic_DNA"/>
</dbReference>
<name>A0A815XC67_9BILA</name>
<protein>
    <submittedName>
        <fullName evidence="1">Uncharacterized protein</fullName>
    </submittedName>
</protein>
<sequence>MGQVQSSTRNDSVSKSAAKTDNNNTVTKLYEHQLLKRCEHIHFDVEAWYKILQCQTFYTEFIPISPSIAQAFVNYYQTRYNSKKLLNLNDLELIQSIQYQLKQQIFNSKTNRFQINGSFIRLSSRSPKDGNPLNSQALIQLYHQELNRLQAKYLNECDSIEGKANMELIAYCYAQFHCLKVANEFEALNLILTSERIFIDLLRALDCQQVQNNKDINTNNIKLHDCGTNKKDG</sequence>
<keyword evidence="3" id="KW-1185">Reference proteome</keyword>
<dbReference type="OrthoDB" id="360540at2759"/>
<dbReference type="AlphaFoldDB" id="A0A815XC67"/>
<dbReference type="Proteomes" id="UP000681722">
    <property type="component" value="Unassembled WGS sequence"/>
</dbReference>
<dbReference type="Proteomes" id="UP000663829">
    <property type="component" value="Unassembled WGS sequence"/>
</dbReference>